<evidence type="ECO:0000256" key="4">
    <source>
        <dbReference type="ARBA" id="ARBA00022989"/>
    </source>
</evidence>
<reference evidence="6 7" key="1">
    <citation type="submission" date="2020-08" db="EMBL/GenBank/DDBJ databases">
        <title>Description of Xenorhabdus lircayensis sp. nov., the symbiotic bacterium associated with the entomopathogenic nematode Steirnernema unicornum.</title>
        <authorList>
            <person name="Castaneda-Alvarez C."/>
            <person name="Prodan S."/>
            <person name="Zamorano A."/>
            <person name="San-Blas E."/>
            <person name="Aballay E."/>
        </authorList>
    </citation>
    <scope>NUCLEOTIDE SEQUENCE [LARGE SCALE GENOMIC DNA]</scope>
    <source>
        <strain evidence="6 7">VLS</strain>
    </source>
</reference>
<sequence>MRLELVELRERYFTSHQTNQKIQINYEITNALQKILVVAENYPKLQVPNNLHKLQKSSPYWKIKSMG</sequence>
<keyword evidence="4" id="KW-1133">Transmembrane helix</keyword>
<dbReference type="InterPro" id="IPR007156">
    <property type="entry name" value="MamQ_LemA"/>
</dbReference>
<keyword evidence="5" id="KW-0472">Membrane</keyword>
<accession>A0ABS0U2K2</accession>
<evidence type="ECO:0000256" key="5">
    <source>
        <dbReference type="ARBA" id="ARBA00023136"/>
    </source>
</evidence>
<dbReference type="Pfam" id="PF04011">
    <property type="entry name" value="LemA"/>
    <property type="match status" value="1"/>
</dbReference>
<evidence type="ECO:0000256" key="3">
    <source>
        <dbReference type="ARBA" id="ARBA00022692"/>
    </source>
</evidence>
<dbReference type="SUPFAM" id="SSF140478">
    <property type="entry name" value="LemA-like"/>
    <property type="match status" value="1"/>
</dbReference>
<comment type="subcellular location">
    <subcellularLocation>
        <location evidence="1">Membrane</location>
        <topology evidence="1">Single-pass membrane protein</topology>
    </subcellularLocation>
</comment>
<proteinExistence type="inferred from homology"/>
<name>A0ABS0U2K2_9GAMM</name>
<keyword evidence="3" id="KW-0812">Transmembrane</keyword>
<gene>
    <name evidence="6" type="ORF">H8A87_05120</name>
</gene>
<keyword evidence="7" id="KW-1185">Reference proteome</keyword>
<dbReference type="Gene3D" id="1.20.1440.20">
    <property type="entry name" value="LemA-like domain"/>
    <property type="match status" value="1"/>
</dbReference>
<organism evidence="6 7">
    <name type="scientific">Xenorhabdus lircayensis</name>
    <dbReference type="NCBI Taxonomy" id="2763499"/>
    <lineage>
        <taxon>Bacteria</taxon>
        <taxon>Pseudomonadati</taxon>
        <taxon>Pseudomonadota</taxon>
        <taxon>Gammaproteobacteria</taxon>
        <taxon>Enterobacterales</taxon>
        <taxon>Morganellaceae</taxon>
        <taxon>Xenorhabdus</taxon>
    </lineage>
</organism>
<dbReference type="InterPro" id="IPR023353">
    <property type="entry name" value="LemA-like_dom_sf"/>
</dbReference>
<evidence type="ECO:0000256" key="2">
    <source>
        <dbReference type="ARBA" id="ARBA00008854"/>
    </source>
</evidence>
<comment type="similarity">
    <text evidence="2">Belongs to the LemA family.</text>
</comment>
<comment type="caution">
    <text evidence="6">The sequence shown here is derived from an EMBL/GenBank/DDBJ whole genome shotgun (WGS) entry which is preliminary data.</text>
</comment>
<protein>
    <submittedName>
        <fullName evidence="6">LemA family protein</fullName>
    </submittedName>
</protein>
<evidence type="ECO:0000256" key="1">
    <source>
        <dbReference type="ARBA" id="ARBA00004167"/>
    </source>
</evidence>
<evidence type="ECO:0000313" key="6">
    <source>
        <dbReference type="EMBL" id="MBI6548119.1"/>
    </source>
</evidence>
<evidence type="ECO:0000313" key="7">
    <source>
        <dbReference type="Proteomes" id="UP000696184"/>
    </source>
</evidence>
<dbReference type="EMBL" id="JACOII010000022">
    <property type="protein sequence ID" value="MBI6548119.1"/>
    <property type="molecule type" value="Genomic_DNA"/>
</dbReference>
<dbReference type="Proteomes" id="UP000696184">
    <property type="component" value="Unassembled WGS sequence"/>
</dbReference>